<dbReference type="KEGG" id="rst:ATY39_10200"/>
<dbReference type="GO" id="GO:0004479">
    <property type="term" value="F:methionyl-tRNA formyltransferase activity"/>
    <property type="evidence" value="ECO:0007669"/>
    <property type="project" value="TreeGrafter"/>
</dbReference>
<feature type="domain" description="Formyl transferase N-terminal" evidence="1">
    <location>
        <begin position="56"/>
        <end position="163"/>
    </location>
</feature>
<reference evidence="2 3" key="1">
    <citation type="journal article" date="2016" name="Genome Announc.">
        <title>Whole-Genome Sequence of Rummeliibacillus stabekisii Strain PP9 Isolated from Antarctic Soil.</title>
        <authorList>
            <person name="da Mota F.F."/>
            <person name="Vollu R.E."/>
            <person name="Jurelevicius D."/>
            <person name="Seldin L."/>
        </authorList>
    </citation>
    <scope>NUCLEOTIDE SEQUENCE [LARGE SCALE GENOMIC DNA]</scope>
    <source>
        <strain evidence="2 3">PP9</strain>
    </source>
</reference>
<proteinExistence type="predicted"/>
<dbReference type="OrthoDB" id="467573at2"/>
<evidence type="ECO:0000313" key="3">
    <source>
        <dbReference type="Proteomes" id="UP000076021"/>
    </source>
</evidence>
<dbReference type="PANTHER" id="PTHR11138:SF5">
    <property type="entry name" value="METHIONYL-TRNA FORMYLTRANSFERASE, MITOCHONDRIAL"/>
    <property type="match status" value="1"/>
</dbReference>
<evidence type="ECO:0000313" key="2">
    <source>
        <dbReference type="EMBL" id="AMW99777.1"/>
    </source>
</evidence>
<dbReference type="SUPFAM" id="SSF53328">
    <property type="entry name" value="Formyltransferase"/>
    <property type="match status" value="1"/>
</dbReference>
<dbReference type="CDD" id="cd08369">
    <property type="entry name" value="FMT_core"/>
    <property type="match status" value="1"/>
</dbReference>
<organism evidence="2 3">
    <name type="scientific">Rummeliibacillus stabekisii</name>
    <dbReference type="NCBI Taxonomy" id="241244"/>
    <lineage>
        <taxon>Bacteria</taxon>
        <taxon>Bacillati</taxon>
        <taxon>Bacillota</taxon>
        <taxon>Bacilli</taxon>
        <taxon>Bacillales</taxon>
        <taxon>Caryophanaceae</taxon>
        <taxon>Rummeliibacillus</taxon>
    </lineage>
</organism>
<dbReference type="InterPro" id="IPR036477">
    <property type="entry name" value="Formyl_transf_N_sf"/>
</dbReference>
<dbReference type="Proteomes" id="UP000076021">
    <property type="component" value="Chromosome"/>
</dbReference>
<dbReference type="EMBL" id="CP014806">
    <property type="protein sequence ID" value="AMW99777.1"/>
    <property type="molecule type" value="Genomic_DNA"/>
</dbReference>
<dbReference type="InterPro" id="IPR002376">
    <property type="entry name" value="Formyl_transf_N"/>
</dbReference>
<dbReference type="InterPro" id="IPR018247">
    <property type="entry name" value="EF_Hand_1_Ca_BS"/>
</dbReference>
<dbReference type="STRING" id="241244.ATY39_10200"/>
<evidence type="ECO:0000259" key="1">
    <source>
        <dbReference type="Pfam" id="PF00551"/>
    </source>
</evidence>
<dbReference type="Gene3D" id="3.40.50.12230">
    <property type="match status" value="1"/>
</dbReference>
<dbReference type="RefSeq" id="WP_066789405.1">
    <property type="nucleotide sequence ID" value="NZ_CP014806.1"/>
</dbReference>
<gene>
    <name evidence="2" type="ORF">ATY39_10200</name>
</gene>
<reference evidence="3" key="2">
    <citation type="submission" date="2016-03" db="EMBL/GenBank/DDBJ databases">
        <authorList>
            <person name="Ploux O."/>
        </authorList>
    </citation>
    <scope>NUCLEOTIDE SEQUENCE [LARGE SCALE GENOMIC DNA]</scope>
    <source>
        <strain evidence="3">PP9</strain>
    </source>
</reference>
<protein>
    <recommendedName>
        <fullName evidence="1">Formyl transferase N-terminal domain-containing protein</fullName>
    </recommendedName>
</protein>
<sequence>MAVIFTEIVLFSNGRFGDLVFKLVNNIQDVEIVLHVTENSEKDKKHNNIYLFDINKDNNLDFLELYKFDLILMFSWRHRISMSILNKYKIFNLHPSLLPKYRGAYPIIFQMLNEEEVSGMTLYKLDEHYDTGPIYGQEKFKMASSDKSHETTAKMLKATKRLLNRFFEDFSKNADVKTIPQSDKGCSYYGVRNLNDYKITQYISLKELKRRINIFGSRIPLKFLINGKEVCVNSYSMSKDFNHNIEFKLQDCIIYLEKRDKG</sequence>
<dbReference type="PROSITE" id="PS00018">
    <property type="entry name" value="EF_HAND_1"/>
    <property type="match status" value="1"/>
</dbReference>
<name>A0A143HDF2_9BACL</name>
<dbReference type="PANTHER" id="PTHR11138">
    <property type="entry name" value="METHIONYL-TRNA FORMYLTRANSFERASE"/>
    <property type="match status" value="1"/>
</dbReference>
<dbReference type="AlphaFoldDB" id="A0A143HDF2"/>
<accession>A0A143HDF2</accession>
<dbReference type="Pfam" id="PF00551">
    <property type="entry name" value="Formyl_trans_N"/>
    <property type="match status" value="1"/>
</dbReference>
<keyword evidence="3" id="KW-1185">Reference proteome</keyword>